<reference evidence="2 3" key="2">
    <citation type="submission" date="2015-10" db="EMBL/GenBank/DDBJ databases">
        <title>Comparative genomics and high-throughput reverse genetic screens identify a new phytobacterial MAMP and an Arabidopsis receptor required for immune elicitation.</title>
        <authorList>
            <person name="Mott G.A."/>
            <person name="Thakur S."/>
            <person name="Wang P.W."/>
            <person name="Desveaux D."/>
            <person name="Guttman D.S."/>
        </authorList>
    </citation>
    <scope>NUCLEOTIDE SEQUENCE [LARGE SCALE GENOMIC DNA]</scope>
    <source>
        <strain evidence="2 3">107</strain>
    </source>
</reference>
<dbReference type="Proteomes" id="UP000037943">
    <property type="component" value="Unassembled WGS sequence"/>
</dbReference>
<comment type="caution">
    <text evidence="2">The sequence shown here is derived from an EMBL/GenBank/DDBJ whole genome shotgun (WGS) entry which is preliminary data.</text>
</comment>
<keyword evidence="3" id="KW-1185">Reference proteome</keyword>
<sequence>MLASGSKAFEEWRQRLRNADRLPWGRYVEGQAPEASRIAIDEF</sequence>
<dbReference type="EMBL" id="LGLK01000057">
    <property type="protein sequence ID" value="KPC17219.1"/>
    <property type="molecule type" value="Genomic_DNA"/>
</dbReference>
<accession>A0ABR5KTN6</accession>
<evidence type="ECO:0000313" key="2">
    <source>
        <dbReference type="EMBL" id="KPC18178.1"/>
    </source>
</evidence>
<reference evidence="2 3" key="1">
    <citation type="submission" date="2015-07" db="EMBL/GenBank/DDBJ databases">
        <authorList>
            <person name="O'Brien H.E."/>
            <person name="Thakur S."/>
            <person name="Gong Y."/>
            <person name="Wang P.W."/>
            <person name="Guttman D.S."/>
        </authorList>
    </citation>
    <scope>NUCLEOTIDE SEQUENCE</scope>
    <source>
        <strain evidence="2 3">107</strain>
    </source>
</reference>
<proteinExistence type="predicted"/>
<protein>
    <submittedName>
        <fullName evidence="2">Uncharacterized protein</fullName>
    </submittedName>
</protein>
<evidence type="ECO:0000313" key="3">
    <source>
        <dbReference type="Proteomes" id="UP000037943"/>
    </source>
</evidence>
<organism evidence="2 3">
    <name type="scientific">Pseudomonas amygdali pv. lachrymans</name>
    <name type="common">Pseudomonas syringae pv. lachrymans</name>
    <dbReference type="NCBI Taxonomy" id="53707"/>
    <lineage>
        <taxon>Bacteria</taxon>
        <taxon>Pseudomonadati</taxon>
        <taxon>Pseudomonadota</taxon>
        <taxon>Gammaproteobacteria</taxon>
        <taxon>Pseudomonadales</taxon>
        <taxon>Pseudomonadaceae</taxon>
        <taxon>Pseudomonas</taxon>
        <taxon>Pseudomonas amygdali</taxon>
    </lineage>
</organism>
<evidence type="ECO:0000313" key="1">
    <source>
        <dbReference type="EMBL" id="KPC17219.1"/>
    </source>
</evidence>
<dbReference type="EMBL" id="LGLK01000057">
    <property type="protein sequence ID" value="KPC18178.1"/>
    <property type="molecule type" value="Genomic_DNA"/>
</dbReference>
<gene>
    <name evidence="1" type="ORF">AC499_0421</name>
    <name evidence="2" type="ORF">AC499_1380</name>
</gene>
<name>A0ABR5KTN6_PSEAV</name>